<dbReference type="AlphaFoldDB" id="A0A7J8A8M7"/>
<dbReference type="Proteomes" id="UP000558488">
    <property type="component" value="Unassembled WGS sequence"/>
</dbReference>
<proteinExistence type="predicted"/>
<organism evidence="1 2">
    <name type="scientific">Pipistrellus kuhlii</name>
    <name type="common">Kuhl's pipistrelle</name>
    <dbReference type="NCBI Taxonomy" id="59472"/>
    <lineage>
        <taxon>Eukaryota</taxon>
        <taxon>Metazoa</taxon>
        <taxon>Chordata</taxon>
        <taxon>Craniata</taxon>
        <taxon>Vertebrata</taxon>
        <taxon>Euteleostomi</taxon>
        <taxon>Mammalia</taxon>
        <taxon>Eutheria</taxon>
        <taxon>Laurasiatheria</taxon>
        <taxon>Chiroptera</taxon>
        <taxon>Yangochiroptera</taxon>
        <taxon>Vespertilionidae</taxon>
        <taxon>Pipistrellus</taxon>
    </lineage>
</organism>
<sequence>MGQSRKWNLYISSREGFHAGNWVTIGKRPGRANPDQGLQEIRWPQPECVLLCPSAVHSAPQGSWLAAAVTAGARVPALYRNPLLLLRPKANGFYHPILAKCSSLKESKPKILLAKESEKCCSQASSPYDRVRALEK</sequence>
<accession>A0A7J8A8M7</accession>
<reference evidence="1 2" key="1">
    <citation type="journal article" date="2020" name="Nature">
        <title>Six reference-quality genomes reveal evolution of bat adaptations.</title>
        <authorList>
            <person name="Jebb D."/>
            <person name="Huang Z."/>
            <person name="Pippel M."/>
            <person name="Hughes G.M."/>
            <person name="Lavrichenko K."/>
            <person name="Devanna P."/>
            <person name="Winkler S."/>
            <person name="Jermiin L.S."/>
            <person name="Skirmuntt E.C."/>
            <person name="Katzourakis A."/>
            <person name="Burkitt-Gray L."/>
            <person name="Ray D.A."/>
            <person name="Sullivan K.A.M."/>
            <person name="Roscito J.G."/>
            <person name="Kirilenko B.M."/>
            <person name="Davalos L.M."/>
            <person name="Corthals A.P."/>
            <person name="Power M.L."/>
            <person name="Jones G."/>
            <person name="Ransome R.D."/>
            <person name="Dechmann D.K.N."/>
            <person name="Locatelli A.G."/>
            <person name="Puechmaille S.J."/>
            <person name="Fedrigo O."/>
            <person name="Jarvis E.D."/>
            <person name="Hiller M."/>
            <person name="Vernes S.C."/>
            <person name="Myers E.W."/>
            <person name="Teeling E.C."/>
        </authorList>
    </citation>
    <scope>NUCLEOTIDE SEQUENCE [LARGE SCALE GENOMIC DNA]</scope>
    <source>
        <strain evidence="1">MPipKuh1</strain>
        <tissue evidence="1">Flight muscle</tissue>
    </source>
</reference>
<gene>
    <name evidence="1" type="ORF">mPipKuh1_008965</name>
</gene>
<evidence type="ECO:0000313" key="1">
    <source>
        <dbReference type="EMBL" id="KAF6382609.1"/>
    </source>
</evidence>
<name>A0A7J8A8M7_PIPKU</name>
<protein>
    <submittedName>
        <fullName evidence="1">Uncharacterized protein</fullName>
    </submittedName>
</protein>
<dbReference type="EMBL" id="JACAGB010000002">
    <property type="protein sequence ID" value="KAF6382609.1"/>
    <property type="molecule type" value="Genomic_DNA"/>
</dbReference>
<keyword evidence="2" id="KW-1185">Reference proteome</keyword>
<comment type="caution">
    <text evidence="1">The sequence shown here is derived from an EMBL/GenBank/DDBJ whole genome shotgun (WGS) entry which is preliminary data.</text>
</comment>
<evidence type="ECO:0000313" key="2">
    <source>
        <dbReference type="Proteomes" id="UP000558488"/>
    </source>
</evidence>